<gene>
    <name evidence="2" type="ORF">SEVIR_4G264901v2</name>
</gene>
<evidence type="ECO:0000313" key="3">
    <source>
        <dbReference type="Proteomes" id="UP000298652"/>
    </source>
</evidence>
<feature type="chain" id="PRO_5020426779" evidence="1">
    <location>
        <begin position="16"/>
        <end position="45"/>
    </location>
</feature>
<feature type="signal peptide" evidence="1">
    <location>
        <begin position="1"/>
        <end position="15"/>
    </location>
</feature>
<protein>
    <submittedName>
        <fullName evidence="2">Uncharacterized protein</fullName>
    </submittedName>
</protein>
<dbReference type="EMBL" id="CM016555">
    <property type="protein sequence ID" value="TKW23009.1"/>
    <property type="molecule type" value="Genomic_DNA"/>
</dbReference>
<dbReference type="Gramene" id="TKW23009">
    <property type="protein sequence ID" value="TKW23009"/>
    <property type="gene ID" value="SEVIR_4G264901v2"/>
</dbReference>
<sequence length="45" mass="5296">MNTSTRENISLHLRMYALFVLTHLLQVTDDGARTFTVAIEHFYIR</sequence>
<accession>A0A4U6V7R2</accession>
<name>A0A4U6V7R2_SETVI</name>
<reference evidence="2" key="1">
    <citation type="submission" date="2019-03" db="EMBL/GenBank/DDBJ databases">
        <title>WGS assembly of Setaria viridis.</title>
        <authorList>
            <person name="Huang P."/>
            <person name="Jenkins J."/>
            <person name="Grimwood J."/>
            <person name="Barry K."/>
            <person name="Healey A."/>
            <person name="Mamidi S."/>
            <person name="Sreedasyam A."/>
            <person name="Shu S."/>
            <person name="Feldman M."/>
            <person name="Wu J."/>
            <person name="Yu Y."/>
            <person name="Chen C."/>
            <person name="Johnson J."/>
            <person name="Rokhsar D."/>
            <person name="Baxter I."/>
            <person name="Schmutz J."/>
            <person name="Brutnell T."/>
            <person name="Kellogg E."/>
        </authorList>
    </citation>
    <scope>NUCLEOTIDE SEQUENCE [LARGE SCALE GENOMIC DNA]</scope>
</reference>
<dbReference type="Proteomes" id="UP000298652">
    <property type="component" value="Chromosome 4"/>
</dbReference>
<keyword evidence="3" id="KW-1185">Reference proteome</keyword>
<keyword evidence="1" id="KW-0732">Signal</keyword>
<organism evidence="2 3">
    <name type="scientific">Setaria viridis</name>
    <name type="common">Green bristlegrass</name>
    <name type="synonym">Setaria italica subsp. viridis</name>
    <dbReference type="NCBI Taxonomy" id="4556"/>
    <lineage>
        <taxon>Eukaryota</taxon>
        <taxon>Viridiplantae</taxon>
        <taxon>Streptophyta</taxon>
        <taxon>Embryophyta</taxon>
        <taxon>Tracheophyta</taxon>
        <taxon>Spermatophyta</taxon>
        <taxon>Magnoliopsida</taxon>
        <taxon>Liliopsida</taxon>
        <taxon>Poales</taxon>
        <taxon>Poaceae</taxon>
        <taxon>PACMAD clade</taxon>
        <taxon>Panicoideae</taxon>
        <taxon>Panicodae</taxon>
        <taxon>Paniceae</taxon>
        <taxon>Cenchrinae</taxon>
        <taxon>Setaria</taxon>
    </lineage>
</organism>
<dbReference type="AlphaFoldDB" id="A0A4U6V7R2"/>
<evidence type="ECO:0000256" key="1">
    <source>
        <dbReference type="SAM" id="SignalP"/>
    </source>
</evidence>
<evidence type="ECO:0000313" key="2">
    <source>
        <dbReference type="EMBL" id="TKW23009.1"/>
    </source>
</evidence>
<proteinExistence type="predicted"/>